<dbReference type="AlphaFoldDB" id="A0A0A9FL66"/>
<proteinExistence type="predicted"/>
<organism evidence="1">
    <name type="scientific">Arundo donax</name>
    <name type="common">Giant reed</name>
    <name type="synonym">Donax arundinaceus</name>
    <dbReference type="NCBI Taxonomy" id="35708"/>
    <lineage>
        <taxon>Eukaryota</taxon>
        <taxon>Viridiplantae</taxon>
        <taxon>Streptophyta</taxon>
        <taxon>Embryophyta</taxon>
        <taxon>Tracheophyta</taxon>
        <taxon>Spermatophyta</taxon>
        <taxon>Magnoliopsida</taxon>
        <taxon>Liliopsida</taxon>
        <taxon>Poales</taxon>
        <taxon>Poaceae</taxon>
        <taxon>PACMAD clade</taxon>
        <taxon>Arundinoideae</taxon>
        <taxon>Arundineae</taxon>
        <taxon>Arundo</taxon>
    </lineage>
</organism>
<sequence>MGVAAAAVAHLRPQHGLGDVLRVVLAARAVLQPELALQVVHAVLLLVPRHPRAPFEALVAGPALGACLRALAALVFVAGAADGEGALVAGHEGLPVEAHADVVTAYLARRLRVRPPRRAAASAATRLPADHHQLVPVVRPGHQPRARLHRRISSRREGPPLLCSRRPAGWLTCAGWHDAGTSEARGVAACAALLCSAVSCGMDGVVV</sequence>
<protein>
    <submittedName>
        <fullName evidence="1">Cesa8</fullName>
    </submittedName>
</protein>
<evidence type="ECO:0000313" key="1">
    <source>
        <dbReference type="EMBL" id="JAE13735.1"/>
    </source>
</evidence>
<dbReference type="EMBL" id="GBRH01184161">
    <property type="protein sequence ID" value="JAE13735.1"/>
    <property type="molecule type" value="Transcribed_RNA"/>
</dbReference>
<name>A0A0A9FL66_ARUDO</name>
<accession>A0A0A9FL66</accession>
<reference evidence="1" key="2">
    <citation type="journal article" date="2015" name="Data Brief">
        <title>Shoot transcriptome of the giant reed, Arundo donax.</title>
        <authorList>
            <person name="Barrero R.A."/>
            <person name="Guerrero F.D."/>
            <person name="Moolhuijzen P."/>
            <person name="Goolsby J.A."/>
            <person name="Tidwell J."/>
            <person name="Bellgard S.E."/>
            <person name="Bellgard M.I."/>
        </authorList>
    </citation>
    <scope>NUCLEOTIDE SEQUENCE</scope>
    <source>
        <tissue evidence="1">Shoot tissue taken approximately 20 cm above the soil surface</tissue>
    </source>
</reference>
<reference evidence="1" key="1">
    <citation type="submission" date="2014-09" db="EMBL/GenBank/DDBJ databases">
        <authorList>
            <person name="Magalhaes I.L.F."/>
            <person name="Oliveira U."/>
            <person name="Santos F.R."/>
            <person name="Vidigal T.H.D.A."/>
            <person name="Brescovit A.D."/>
            <person name="Santos A.J."/>
        </authorList>
    </citation>
    <scope>NUCLEOTIDE SEQUENCE</scope>
    <source>
        <tissue evidence="1">Shoot tissue taken approximately 20 cm above the soil surface</tissue>
    </source>
</reference>